<dbReference type="AlphaFoldDB" id="A8FWS9"/>
<dbReference type="Pfam" id="PF07907">
    <property type="entry name" value="YibE_F"/>
    <property type="match status" value="1"/>
</dbReference>
<evidence type="ECO:0000313" key="3">
    <source>
        <dbReference type="Proteomes" id="UP000002015"/>
    </source>
</evidence>
<organism evidence="2 3">
    <name type="scientific">Shewanella sediminis (strain HAW-EB3)</name>
    <dbReference type="NCBI Taxonomy" id="425104"/>
    <lineage>
        <taxon>Bacteria</taxon>
        <taxon>Pseudomonadati</taxon>
        <taxon>Pseudomonadota</taxon>
        <taxon>Gammaproteobacteria</taxon>
        <taxon>Alteromonadales</taxon>
        <taxon>Shewanellaceae</taxon>
        <taxon>Shewanella</taxon>
    </lineage>
</organism>
<feature type="transmembrane region" description="Helical" evidence="1">
    <location>
        <begin position="367"/>
        <end position="393"/>
    </location>
</feature>
<evidence type="ECO:0000313" key="2">
    <source>
        <dbReference type="EMBL" id="ABV37302.1"/>
    </source>
</evidence>
<feature type="transmembrane region" description="Helical" evidence="1">
    <location>
        <begin position="337"/>
        <end position="355"/>
    </location>
</feature>
<accession>A8FWS9</accession>
<reference evidence="2 3" key="1">
    <citation type="submission" date="2007-08" db="EMBL/GenBank/DDBJ databases">
        <title>Complete sequence of Shewanella sediminis HAW-EB3.</title>
        <authorList>
            <consortium name="US DOE Joint Genome Institute"/>
            <person name="Copeland A."/>
            <person name="Lucas S."/>
            <person name="Lapidus A."/>
            <person name="Barry K."/>
            <person name="Glavina del Rio T."/>
            <person name="Dalin E."/>
            <person name="Tice H."/>
            <person name="Pitluck S."/>
            <person name="Chertkov O."/>
            <person name="Brettin T."/>
            <person name="Bruce D."/>
            <person name="Detter J.C."/>
            <person name="Han C."/>
            <person name="Schmutz J."/>
            <person name="Larimer F."/>
            <person name="Land M."/>
            <person name="Hauser L."/>
            <person name="Kyrpides N."/>
            <person name="Kim E."/>
            <person name="Zhao J.-S."/>
            <person name="Richardson P."/>
        </authorList>
    </citation>
    <scope>NUCLEOTIDE SEQUENCE [LARGE SCALE GENOMIC DNA]</scope>
    <source>
        <strain evidence="2 3">HAW-EB3</strain>
    </source>
</reference>
<keyword evidence="3" id="KW-1185">Reference proteome</keyword>
<dbReference type="EMBL" id="CP000821">
    <property type="protein sequence ID" value="ABV37302.1"/>
    <property type="molecule type" value="Genomic_DNA"/>
</dbReference>
<keyword evidence="1" id="KW-0812">Transmembrane</keyword>
<feature type="transmembrane region" description="Helical" evidence="1">
    <location>
        <begin position="36"/>
        <end position="54"/>
    </location>
</feature>
<name>A8FWS9_SHESH</name>
<keyword evidence="1" id="KW-1133">Transmembrane helix</keyword>
<feature type="transmembrane region" description="Helical" evidence="1">
    <location>
        <begin position="278"/>
        <end position="303"/>
    </location>
</feature>
<keyword evidence="1" id="KW-0472">Membrane</keyword>
<feature type="transmembrane region" description="Helical" evidence="1">
    <location>
        <begin position="154"/>
        <end position="170"/>
    </location>
</feature>
<dbReference type="InterPro" id="IPR012507">
    <property type="entry name" value="YibE_F"/>
</dbReference>
<dbReference type="HOGENOM" id="CLU_028166_4_0_6"/>
<feature type="transmembrane region" description="Helical" evidence="1">
    <location>
        <begin position="236"/>
        <end position="258"/>
    </location>
</feature>
<protein>
    <recommendedName>
        <fullName evidence="4">YibE/F family protein</fullName>
    </recommendedName>
</protein>
<dbReference type="eggNOG" id="COG5438">
    <property type="taxonomic scope" value="Bacteria"/>
</dbReference>
<evidence type="ECO:0008006" key="4">
    <source>
        <dbReference type="Google" id="ProtNLM"/>
    </source>
</evidence>
<feature type="transmembrane region" description="Helical" evidence="1">
    <location>
        <begin position="6"/>
        <end position="24"/>
    </location>
</feature>
<dbReference type="PANTHER" id="PTHR41771:SF1">
    <property type="entry name" value="MEMBRANE PROTEIN"/>
    <property type="match status" value="1"/>
</dbReference>
<dbReference type="Proteomes" id="UP000002015">
    <property type="component" value="Chromosome"/>
</dbReference>
<proteinExistence type="predicted"/>
<dbReference type="KEGG" id="sse:Ssed_2695"/>
<evidence type="ECO:0000256" key="1">
    <source>
        <dbReference type="SAM" id="Phobius"/>
    </source>
</evidence>
<feature type="transmembrane region" description="Helical" evidence="1">
    <location>
        <begin position="203"/>
        <end position="224"/>
    </location>
</feature>
<gene>
    <name evidence="2" type="ordered locus">Ssed_2695</name>
</gene>
<sequence>MVRLALSIFTGVLNCLKMIIFANCRYKQAMLKNYRFTLFIALISTLIFYFSPSLSDSLKPKTPLQQEFVEARVVDVISNHLAPDARVPSILTGKQVFTAEILEGEEIGKVVEVQNPLSRQHNVLVGKGDIFIMMIRDTSNGTVYWAYNHKRSTAIYWMCFAFLLLLLSFGKKEGLNSVISLYFTAALIIGVLIPAIFAGWNPVLVTIVLMGLKIVVNFILVSGYNKKSFCAMGGTLLGVIAAGIMAQVFGEFAHLSGIYLDKGEDVIYLATQPIQIRWLMFVAIMVSALGAVMDVAISIASAYNELKITDPKLSPRQLMKASMNIGRDIMGTMTNTLILAFAGSSLTTIMMVWGLDMPLTQFINTPVIALSIIHALAGSVGIVLTIPLTAWLARYMLNDQEGVTEAPKVASEQSETAQPITVPSVTVKVQALES</sequence>
<dbReference type="PANTHER" id="PTHR41771">
    <property type="entry name" value="MEMBRANE PROTEIN-RELATED"/>
    <property type="match status" value="1"/>
</dbReference>
<feature type="transmembrane region" description="Helical" evidence="1">
    <location>
        <begin position="177"/>
        <end position="197"/>
    </location>
</feature>